<feature type="transmembrane region" description="Helical" evidence="1">
    <location>
        <begin position="102"/>
        <end position="124"/>
    </location>
</feature>
<feature type="transmembrane region" description="Helical" evidence="1">
    <location>
        <begin position="40"/>
        <end position="63"/>
    </location>
</feature>
<feature type="transmembrane region" description="Helical" evidence="1">
    <location>
        <begin position="70"/>
        <end position="90"/>
    </location>
</feature>
<keyword evidence="1" id="KW-0812">Transmembrane</keyword>
<evidence type="ECO:0000313" key="2">
    <source>
        <dbReference type="EMBL" id="SMP72458.1"/>
    </source>
</evidence>
<protein>
    <submittedName>
        <fullName evidence="2">Uncharacterized protein</fullName>
    </submittedName>
</protein>
<proteinExistence type="predicted"/>
<reference evidence="2 3" key="1">
    <citation type="submission" date="2017-05" db="EMBL/GenBank/DDBJ databases">
        <authorList>
            <person name="Varghese N."/>
            <person name="Submissions S."/>
        </authorList>
    </citation>
    <scope>NUCLEOTIDE SEQUENCE [LARGE SCALE GENOMIC DNA]</scope>
    <source>
        <strain evidence="2 3">DSM 25457</strain>
    </source>
</reference>
<accession>A0ABY1QIQ6</accession>
<dbReference type="EMBL" id="FXUG01000015">
    <property type="protein sequence ID" value="SMP72458.1"/>
    <property type="molecule type" value="Genomic_DNA"/>
</dbReference>
<evidence type="ECO:0000313" key="3">
    <source>
        <dbReference type="Proteomes" id="UP001158067"/>
    </source>
</evidence>
<comment type="caution">
    <text evidence="2">The sequence shown here is derived from an EMBL/GenBank/DDBJ whole genome shotgun (WGS) entry which is preliminary data.</text>
</comment>
<keyword evidence="3" id="KW-1185">Reference proteome</keyword>
<keyword evidence="1" id="KW-0472">Membrane</keyword>
<evidence type="ECO:0000256" key="1">
    <source>
        <dbReference type="SAM" id="Phobius"/>
    </source>
</evidence>
<keyword evidence="1" id="KW-1133">Transmembrane helix</keyword>
<name>A0ABY1QIQ6_9BACT</name>
<dbReference type="Proteomes" id="UP001158067">
    <property type="component" value="Unassembled WGS sequence"/>
</dbReference>
<sequence length="142" mass="15518">MTFMHECGHVFGGFLCGAKLTEVELAPWRLPYSMHSPDPYPLVTLWAGPLVGVAVPVALAALIASRWAWLIADFCLVANGSYLALAWLSGDRFLDTQRLLDAGAHPALILAFCVLTIVPGYVGFRSDCIFYLTPFSKTRNAD</sequence>
<organism evidence="2 3">
    <name type="scientific">Neorhodopirellula lusitana</name>
    <dbReference type="NCBI Taxonomy" id="445327"/>
    <lineage>
        <taxon>Bacteria</taxon>
        <taxon>Pseudomonadati</taxon>
        <taxon>Planctomycetota</taxon>
        <taxon>Planctomycetia</taxon>
        <taxon>Pirellulales</taxon>
        <taxon>Pirellulaceae</taxon>
        <taxon>Neorhodopirellula</taxon>
    </lineage>
</organism>
<gene>
    <name evidence="2" type="ORF">SAMN06265222_11584</name>
</gene>